<dbReference type="Proteomes" id="UP000299102">
    <property type="component" value="Unassembled WGS sequence"/>
</dbReference>
<dbReference type="AlphaFoldDB" id="A0A4C1V1F5"/>
<proteinExistence type="predicted"/>
<gene>
    <name evidence="2" type="ORF">EVAR_18442_1</name>
</gene>
<keyword evidence="3" id="KW-1185">Reference proteome</keyword>
<evidence type="ECO:0000313" key="2">
    <source>
        <dbReference type="EMBL" id="GBP31904.1"/>
    </source>
</evidence>
<name>A0A4C1V1F5_EUMVA</name>
<organism evidence="2 3">
    <name type="scientific">Eumeta variegata</name>
    <name type="common">Bagworm moth</name>
    <name type="synonym">Eumeta japonica</name>
    <dbReference type="NCBI Taxonomy" id="151549"/>
    <lineage>
        <taxon>Eukaryota</taxon>
        <taxon>Metazoa</taxon>
        <taxon>Ecdysozoa</taxon>
        <taxon>Arthropoda</taxon>
        <taxon>Hexapoda</taxon>
        <taxon>Insecta</taxon>
        <taxon>Pterygota</taxon>
        <taxon>Neoptera</taxon>
        <taxon>Endopterygota</taxon>
        <taxon>Lepidoptera</taxon>
        <taxon>Glossata</taxon>
        <taxon>Ditrysia</taxon>
        <taxon>Tineoidea</taxon>
        <taxon>Psychidae</taxon>
        <taxon>Oiketicinae</taxon>
        <taxon>Eumeta</taxon>
    </lineage>
</organism>
<comment type="caution">
    <text evidence="2">The sequence shown here is derived from an EMBL/GenBank/DDBJ whole genome shotgun (WGS) entry which is preliminary data.</text>
</comment>
<feature type="region of interest" description="Disordered" evidence="1">
    <location>
        <begin position="47"/>
        <end position="86"/>
    </location>
</feature>
<dbReference type="EMBL" id="BGZK01000253">
    <property type="protein sequence ID" value="GBP31904.1"/>
    <property type="molecule type" value="Genomic_DNA"/>
</dbReference>
<sequence>MYATHMRNHHKMQWEWCIRHSLANRHLVKLGLIKSERKKTLSIIDHTARNPPTMKEAHREERQSGCMPPSTTDYDVKNVYPPKPTA</sequence>
<protein>
    <submittedName>
        <fullName evidence="2">Uncharacterized protein</fullName>
    </submittedName>
</protein>
<reference evidence="2 3" key="1">
    <citation type="journal article" date="2019" name="Commun. Biol.">
        <title>The bagworm genome reveals a unique fibroin gene that provides high tensile strength.</title>
        <authorList>
            <person name="Kono N."/>
            <person name="Nakamura H."/>
            <person name="Ohtoshi R."/>
            <person name="Tomita M."/>
            <person name="Numata K."/>
            <person name="Arakawa K."/>
        </authorList>
    </citation>
    <scope>NUCLEOTIDE SEQUENCE [LARGE SCALE GENOMIC DNA]</scope>
</reference>
<evidence type="ECO:0000313" key="3">
    <source>
        <dbReference type="Proteomes" id="UP000299102"/>
    </source>
</evidence>
<evidence type="ECO:0000256" key="1">
    <source>
        <dbReference type="SAM" id="MobiDB-lite"/>
    </source>
</evidence>
<accession>A0A4C1V1F5</accession>